<evidence type="ECO:0000313" key="2">
    <source>
        <dbReference type="EMBL" id="KAJ5541625.1"/>
    </source>
</evidence>
<comment type="caution">
    <text evidence="2">The sequence shown here is derived from an EMBL/GenBank/DDBJ whole genome shotgun (WGS) entry which is preliminary data.</text>
</comment>
<sequence length="120" mass="13469">MSSRVAKPKKTAKKDQMLAFKPEKPFSDEDWLAVFLQCVMMTGVKVDISKVATTMGVTTQYAKIQFLRLRKKFGFTHLVGSNLRGKVPTEAEDRDEDGEVKINDGSFDGFTDDFPSEDVV</sequence>
<evidence type="ECO:0000313" key="3">
    <source>
        <dbReference type="Proteomes" id="UP001220324"/>
    </source>
</evidence>
<keyword evidence="3" id="KW-1185">Reference proteome</keyword>
<dbReference type="AlphaFoldDB" id="A0AAD6CWT3"/>
<protein>
    <submittedName>
        <fullName evidence="2">Uncharacterized protein</fullName>
    </submittedName>
</protein>
<dbReference type="EMBL" id="JAQIZZ010000005">
    <property type="protein sequence ID" value="KAJ5541625.1"/>
    <property type="molecule type" value="Genomic_DNA"/>
</dbReference>
<gene>
    <name evidence="2" type="ORF">N7494_006701</name>
</gene>
<reference evidence="2 3" key="1">
    <citation type="journal article" date="2023" name="IMA Fungus">
        <title>Comparative genomic study of the Penicillium genus elucidates a diverse pangenome and 15 lateral gene transfer events.</title>
        <authorList>
            <person name="Petersen C."/>
            <person name="Sorensen T."/>
            <person name="Nielsen M.R."/>
            <person name="Sondergaard T.E."/>
            <person name="Sorensen J.L."/>
            <person name="Fitzpatrick D.A."/>
            <person name="Frisvad J.C."/>
            <person name="Nielsen K.L."/>
        </authorList>
    </citation>
    <scope>NUCLEOTIDE SEQUENCE [LARGE SCALE GENOMIC DNA]</scope>
    <source>
        <strain evidence="2 3">IBT 35679</strain>
    </source>
</reference>
<feature type="region of interest" description="Disordered" evidence="1">
    <location>
        <begin position="87"/>
        <end position="120"/>
    </location>
</feature>
<name>A0AAD6CWT3_9EURO</name>
<proteinExistence type="predicted"/>
<organism evidence="2 3">
    <name type="scientific">Penicillium frequentans</name>
    <dbReference type="NCBI Taxonomy" id="3151616"/>
    <lineage>
        <taxon>Eukaryota</taxon>
        <taxon>Fungi</taxon>
        <taxon>Dikarya</taxon>
        <taxon>Ascomycota</taxon>
        <taxon>Pezizomycotina</taxon>
        <taxon>Eurotiomycetes</taxon>
        <taxon>Eurotiomycetidae</taxon>
        <taxon>Eurotiales</taxon>
        <taxon>Aspergillaceae</taxon>
        <taxon>Penicillium</taxon>
    </lineage>
</organism>
<feature type="compositionally biased region" description="Acidic residues" evidence="1">
    <location>
        <begin position="110"/>
        <end position="120"/>
    </location>
</feature>
<evidence type="ECO:0000256" key="1">
    <source>
        <dbReference type="SAM" id="MobiDB-lite"/>
    </source>
</evidence>
<dbReference type="Proteomes" id="UP001220324">
    <property type="component" value="Unassembled WGS sequence"/>
</dbReference>
<accession>A0AAD6CWT3</accession>